<organism evidence="2 3">
    <name type="scientific">Mucinivorans hirudinis</name>
    <dbReference type="NCBI Taxonomy" id="1433126"/>
    <lineage>
        <taxon>Bacteria</taxon>
        <taxon>Pseudomonadati</taxon>
        <taxon>Bacteroidota</taxon>
        <taxon>Bacteroidia</taxon>
        <taxon>Bacteroidales</taxon>
        <taxon>Rikenellaceae</taxon>
        <taxon>Mucinivorans</taxon>
    </lineage>
</organism>
<dbReference type="AlphaFoldDB" id="A0A060R8I4"/>
<dbReference type="eggNOG" id="COG3935">
    <property type="taxonomic scope" value="Bacteria"/>
</dbReference>
<dbReference type="KEGG" id="rbc:BN938_1687"/>
<sequence length="134" mass="15572">MTYLDYINLFWQQDDAENFTTTETRLYFLLLKLANRNRWQGEVVIGDRHLSAMVGVSLGSFKGARLTLHSRELIEFDIGGRGYRHKTRYRLRCTVRCQPLTPNPPPYLIKNKNKNNSIKNGAKKGFNISESDFD</sequence>
<evidence type="ECO:0000313" key="3">
    <source>
        <dbReference type="Proteomes" id="UP000027616"/>
    </source>
</evidence>
<protein>
    <submittedName>
        <fullName evidence="2">Uncharacterized protein</fullName>
    </submittedName>
</protein>
<keyword evidence="3" id="KW-1185">Reference proteome</keyword>
<dbReference type="Proteomes" id="UP000027616">
    <property type="component" value="Chromosome I"/>
</dbReference>
<accession>A0A060R8I4</accession>
<feature type="region of interest" description="Disordered" evidence="1">
    <location>
        <begin position="104"/>
        <end position="123"/>
    </location>
</feature>
<feature type="compositionally biased region" description="Low complexity" evidence="1">
    <location>
        <begin position="114"/>
        <end position="123"/>
    </location>
</feature>
<dbReference type="STRING" id="1433126.BN938_1687"/>
<name>A0A060R8I4_9BACT</name>
<evidence type="ECO:0000256" key="1">
    <source>
        <dbReference type="SAM" id="MobiDB-lite"/>
    </source>
</evidence>
<evidence type="ECO:0000313" key="2">
    <source>
        <dbReference type="EMBL" id="CDN31767.1"/>
    </source>
</evidence>
<reference evidence="2 3" key="1">
    <citation type="journal article" date="2015" name="Genome Announc.">
        <title>Complete Genome Sequence of the Novel Leech Symbiont Mucinivorans hirudinis M3T.</title>
        <authorList>
            <person name="Nelson M.C."/>
            <person name="Bomar L."/>
            <person name="Graf J."/>
        </authorList>
    </citation>
    <scope>NUCLEOTIDE SEQUENCE [LARGE SCALE GENOMIC DNA]</scope>
    <source>
        <strain evidence="3">M3</strain>
    </source>
</reference>
<dbReference type="HOGENOM" id="CLU_156452_0_0_10"/>
<dbReference type="EMBL" id="HG934468">
    <property type="protein sequence ID" value="CDN31767.1"/>
    <property type="molecule type" value="Genomic_DNA"/>
</dbReference>
<dbReference type="OrthoDB" id="1442826at2"/>
<proteinExistence type="predicted"/>
<gene>
    <name evidence="2" type="ORF">BN938_1687</name>
</gene>